<dbReference type="EMBL" id="QZWZ01000003">
    <property type="protein sequence ID" value="RJT41338.1"/>
    <property type="molecule type" value="Genomic_DNA"/>
</dbReference>
<dbReference type="AlphaFoldDB" id="A0A3A5L5H1"/>
<accession>A0A3A5L5H1</accession>
<dbReference type="Proteomes" id="UP000272706">
    <property type="component" value="Unassembled WGS sequence"/>
</dbReference>
<dbReference type="OrthoDB" id="9781261at2"/>
<keyword evidence="1" id="KW-1133">Transmembrane helix</keyword>
<protein>
    <submittedName>
        <fullName evidence="3">Uncharacterized protein</fullName>
    </submittedName>
</protein>
<keyword evidence="1" id="KW-0472">Membrane</keyword>
<gene>
    <name evidence="3" type="ORF">D3227_05955</name>
</gene>
<feature type="chain" id="PRO_5017466492" evidence="2">
    <location>
        <begin position="36"/>
        <end position="145"/>
    </location>
</feature>
<keyword evidence="4" id="KW-1185">Reference proteome</keyword>
<proteinExistence type="predicted"/>
<sequence length="145" mass="15281">MGSPTVPGISTDIAKRAAVLAVCLSLGVCSSCAGAQSALDPAGEEARQIAQLLWLMATAGGFIWLAVVALLVHATRRERVPMPFAVWNSIAAVAEFVPGALIQRNQVDLMRVDNVAAIDLPGLRQVGIEPRDILEVIGMIEHTGD</sequence>
<organism evidence="3 4">
    <name type="scientific">Mesorhizobium waimense</name>
    <dbReference type="NCBI Taxonomy" id="1300307"/>
    <lineage>
        <taxon>Bacteria</taxon>
        <taxon>Pseudomonadati</taxon>
        <taxon>Pseudomonadota</taxon>
        <taxon>Alphaproteobacteria</taxon>
        <taxon>Hyphomicrobiales</taxon>
        <taxon>Phyllobacteriaceae</taxon>
        <taxon>Mesorhizobium</taxon>
    </lineage>
</organism>
<feature type="transmembrane region" description="Helical" evidence="1">
    <location>
        <begin position="51"/>
        <end position="72"/>
    </location>
</feature>
<keyword evidence="1" id="KW-0812">Transmembrane</keyword>
<evidence type="ECO:0000256" key="1">
    <source>
        <dbReference type="SAM" id="Phobius"/>
    </source>
</evidence>
<evidence type="ECO:0000313" key="4">
    <source>
        <dbReference type="Proteomes" id="UP000272706"/>
    </source>
</evidence>
<comment type="caution">
    <text evidence="3">The sequence shown here is derived from an EMBL/GenBank/DDBJ whole genome shotgun (WGS) entry which is preliminary data.</text>
</comment>
<name>A0A3A5L5H1_9HYPH</name>
<reference evidence="3 4" key="1">
    <citation type="submission" date="2018-09" db="EMBL/GenBank/DDBJ databases">
        <title>Mesorhizobium carmichaelinearum sp. nov. isolated from Carmichaelinea spp. root nodules in New Zealand.</title>
        <authorList>
            <person name="De Meyer S.E."/>
        </authorList>
    </citation>
    <scope>NUCLEOTIDE SEQUENCE [LARGE SCALE GENOMIC DNA]</scope>
    <source>
        <strain evidence="3 4">ICMP19557</strain>
    </source>
</reference>
<evidence type="ECO:0000256" key="2">
    <source>
        <dbReference type="SAM" id="SignalP"/>
    </source>
</evidence>
<dbReference type="RefSeq" id="WP_120013197.1">
    <property type="nucleotide sequence ID" value="NZ_QZWZ01000003.1"/>
</dbReference>
<keyword evidence="2" id="KW-0732">Signal</keyword>
<evidence type="ECO:0000313" key="3">
    <source>
        <dbReference type="EMBL" id="RJT41338.1"/>
    </source>
</evidence>
<feature type="signal peptide" evidence="2">
    <location>
        <begin position="1"/>
        <end position="35"/>
    </location>
</feature>